<evidence type="ECO:0000313" key="3">
    <source>
        <dbReference type="Proteomes" id="UP000000235"/>
    </source>
</evidence>
<organism evidence="2 3">
    <name type="scientific">Salinispora tropica (strain ATCC BAA-916 / DSM 44818 / JCM 13857 / NBRC 105044 / CNB-440)</name>
    <dbReference type="NCBI Taxonomy" id="369723"/>
    <lineage>
        <taxon>Bacteria</taxon>
        <taxon>Bacillati</taxon>
        <taxon>Actinomycetota</taxon>
        <taxon>Actinomycetes</taxon>
        <taxon>Micromonosporales</taxon>
        <taxon>Micromonosporaceae</taxon>
        <taxon>Salinispora</taxon>
    </lineage>
</organism>
<dbReference type="PATRIC" id="fig|369723.5.peg.3078"/>
<dbReference type="Gene3D" id="1.10.357.10">
    <property type="entry name" value="Tetracycline Repressor, domain 2"/>
    <property type="match status" value="1"/>
</dbReference>
<dbReference type="HOGENOM" id="CLU_2208223_0_0_11"/>
<dbReference type="KEGG" id="stp:Strop_2990"/>
<proteinExistence type="predicted"/>
<gene>
    <name evidence="2" type="ordered locus">Strop_2990</name>
</gene>
<evidence type="ECO:0000256" key="1">
    <source>
        <dbReference type="SAM" id="MobiDB-lite"/>
    </source>
</evidence>
<reference evidence="3" key="1">
    <citation type="journal article" date="2007" name="Proc. Natl. Acad. Sci. U.S.A.">
        <title>Genome sequencing reveals complex secondary metabolome in the marine actinomycete Salinispora tropica.</title>
        <authorList>
            <person name="Udwary D.W."/>
            <person name="Zeigler L."/>
            <person name="Asolkar R.N."/>
            <person name="Singan V."/>
            <person name="Lapidus A."/>
            <person name="Fenical W."/>
            <person name="Jensen P.R."/>
            <person name="Moore B.S."/>
        </authorList>
    </citation>
    <scope>NUCLEOTIDE SEQUENCE [LARGE SCALE GENOMIC DNA]</scope>
    <source>
        <strain evidence="3">ATCC BAA-916 / DSM 44818 / CNB-440</strain>
    </source>
</reference>
<evidence type="ECO:0000313" key="2">
    <source>
        <dbReference type="EMBL" id="ABP55428.1"/>
    </source>
</evidence>
<protein>
    <submittedName>
        <fullName evidence="2">Uncharacterized protein</fullName>
    </submittedName>
</protein>
<keyword evidence="3" id="KW-1185">Reference proteome</keyword>
<feature type="region of interest" description="Disordered" evidence="1">
    <location>
        <begin position="81"/>
        <end position="107"/>
    </location>
</feature>
<dbReference type="AlphaFoldDB" id="A4X967"/>
<dbReference type="EMBL" id="CP000667">
    <property type="protein sequence ID" value="ABP55428.1"/>
    <property type="molecule type" value="Genomic_DNA"/>
</dbReference>
<dbReference type="STRING" id="369723.Strop_2990"/>
<feature type="region of interest" description="Disordered" evidence="1">
    <location>
        <begin position="1"/>
        <end position="20"/>
    </location>
</feature>
<name>A4X967_SALTO</name>
<dbReference type="RefSeq" id="WP_012014206.1">
    <property type="nucleotide sequence ID" value="NC_009380.1"/>
</dbReference>
<accession>A4X967</accession>
<sequence length="107" mass="11600">MVLGFTQELSTPAGGGEEADADVKRQLAAMGEALPHLTAMVATELHSVTDPTLGWCDSQVEFEFTLDLLRDGLERSLLLSRVSSSPDECPSRQDPRPGYAGHRSERS</sequence>
<dbReference type="Proteomes" id="UP000000235">
    <property type="component" value="Chromosome"/>
</dbReference>
<dbReference type="eggNOG" id="COG1309">
    <property type="taxonomic scope" value="Bacteria"/>
</dbReference>